<sequence>MGKPDLDRCLGNCSQGTKGDDHAVGSDGHGHQDIRTWTCCMTCGIADRTRADDSNSFCFASRILAGS</sequence>
<dbReference type="Proteomes" id="UP000008810">
    <property type="component" value="Chromosome 1"/>
</dbReference>
<protein>
    <submittedName>
        <fullName evidence="1 2">Uncharacterized protein</fullName>
    </submittedName>
</protein>
<evidence type="ECO:0000313" key="3">
    <source>
        <dbReference type="Proteomes" id="UP000008810"/>
    </source>
</evidence>
<proteinExistence type="predicted"/>
<dbReference type="EMBL" id="CM000880">
    <property type="protein sequence ID" value="PNT76342.1"/>
    <property type="molecule type" value="Genomic_DNA"/>
</dbReference>
<accession>A0A2K2DPY9</accession>
<organism evidence="1">
    <name type="scientific">Brachypodium distachyon</name>
    <name type="common">Purple false brome</name>
    <name type="synonym">Trachynia distachya</name>
    <dbReference type="NCBI Taxonomy" id="15368"/>
    <lineage>
        <taxon>Eukaryota</taxon>
        <taxon>Viridiplantae</taxon>
        <taxon>Streptophyta</taxon>
        <taxon>Embryophyta</taxon>
        <taxon>Tracheophyta</taxon>
        <taxon>Spermatophyta</taxon>
        <taxon>Magnoliopsida</taxon>
        <taxon>Liliopsida</taxon>
        <taxon>Poales</taxon>
        <taxon>Poaceae</taxon>
        <taxon>BOP clade</taxon>
        <taxon>Pooideae</taxon>
        <taxon>Stipodae</taxon>
        <taxon>Brachypodieae</taxon>
        <taxon>Brachypodium</taxon>
    </lineage>
</organism>
<keyword evidence="3" id="KW-1185">Reference proteome</keyword>
<reference evidence="1" key="2">
    <citation type="submission" date="2017-06" db="EMBL/GenBank/DDBJ databases">
        <title>WGS assembly of Brachypodium distachyon.</title>
        <authorList>
            <consortium name="The International Brachypodium Initiative"/>
            <person name="Lucas S."/>
            <person name="Harmon-Smith M."/>
            <person name="Lail K."/>
            <person name="Tice H."/>
            <person name="Grimwood J."/>
            <person name="Bruce D."/>
            <person name="Barry K."/>
            <person name="Shu S."/>
            <person name="Lindquist E."/>
            <person name="Wang M."/>
            <person name="Pitluck S."/>
            <person name="Vogel J.P."/>
            <person name="Garvin D.F."/>
            <person name="Mockler T.C."/>
            <person name="Schmutz J."/>
            <person name="Rokhsar D."/>
            <person name="Bevan M.W."/>
        </authorList>
    </citation>
    <scope>NUCLEOTIDE SEQUENCE</scope>
    <source>
        <strain evidence="1">Bd21</strain>
    </source>
</reference>
<reference evidence="1 2" key="1">
    <citation type="journal article" date="2010" name="Nature">
        <title>Genome sequencing and analysis of the model grass Brachypodium distachyon.</title>
        <authorList>
            <consortium name="International Brachypodium Initiative"/>
        </authorList>
    </citation>
    <scope>NUCLEOTIDE SEQUENCE [LARGE SCALE GENOMIC DNA]</scope>
    <source>
        <strain evidence="1 2">Bd21</strain>
    </source>
</reference>
<dbReference type="EnsemblPlants" id="PNT76342">
    <property type="protein sequence ID" value="PNT76342"/>
    <property type="gene ID" value="BRADI_1g47229v3"/>
</dbReference>
<name>A0A2K2DPY9_BRADI</name>
<dbReference type="AlphaFoldDB" id="A0A2K2DPY9"/>
<evidence type="ECO:0000313" key="2">
    <source>
        <dbReference type="EnsemblPlants" id="PNT76342"/>
    </source>
</evidence>
<evidence type="ECO:0000313" key="1">
    <source>
        <dbReference type="EMBL" id="PNT76342.1"/>
    </source>
</evidence>
<dbReference type="InParanoid" id="A0A2K2DPY9"/>
<gene>
    <name evidence="1" type="ORF">BRADI_1g47229v3</name>
</gene>
<reference evidence="2" key="3">
    <citation type="submission" date="2018-08" db="UniProtKB">
        <authorList>
            <consortium name="EnsemblPlants"/>
        </authorList>
    </citation>
    <scope>IDENTIFICATION</scope>
    <source>
        <strain evidence="2">cv. Bd21</strain>
    </source>
</reference>
<dbReference type="Gramene" id="PNT76342">
    <property type="protein sequence ID" value="PNT76342"/>
    <property type="gene ID" value="BRADI_1g47229v3"/>
</dbReference>